<feature type="compositionally biased region" description="Polar residues" evidence="3">
    <location>
        <begin position="1182"/>
        <end position="1199"/>
    </location>
</feature>
<proteinExistence type="predicted"/>
<feature type="region of interest" description="Disordered" evidence="3">
    <location>
        <begin position="807"/>
        <end position="834"/>
    </location>
</feature>
<feature type="compositionally biased region" description="Basic and acidic residues" evidence="3">
    <location>
        <begin position="1169"/>
        <end position="1181"/>
    </location>
</feature>
<comment type="caution">
    <text evidence="4">The sequence shown here is derived from an EMBL/GenBank/DDBJ whole genome shotgun (WGS) entry which is preliminary data.</text>
</comment>
<feature type="compositionally biased region" description="Polar residues" evidence="3">
    <location>
        <begin position="50"/>
        <end position="75"/>
    </location>
</feature>
<feature type="compositionally biased region" description="Low complexity" evidence="3">
    <location>
        <begin position="1067"/>
        <end position="1100"/>
    </location>
</feature>
<feature type="region of interest" description="Disordered" evidence="3">
    <location>
        <begin position="1"/>
        <end position="32"/>
    </location>
</feature>
<feature type="compositionally biased region" description="Low complexity" evidence="3">
    <location>
        <begin position="529"/>
        <end position="548"/>
    </location>
</feature>
<evidence type="ECO:0000313" key="5">
    <source>
        <dbReference type="Proteomes" id="UP001283361"/>
    </source>
</evidence>
<evidence type="ECO:0000256" key="1">
    <source>
        <dbReference type="ARBA" id="ARBA00023054"/>
    </source>
</evidence>
<evidence type="ECO:0000256" key="2">
    <source>
        <dbReference type="SAM" id="Coils"/>
    </source>
</evidence>
<dbReference type="PANTHER" id="PTHR32083:SF48">
    <property type="entry name" value="TRANS-GOLGI NETWORK-LOCALIZED SYP41-INTERACTING PROTEIN 1"/>
    <property type="match status" value="1"/>
</dbReference>
<sequence>MNEPVSVARQATFNTDPVEDSPVTDGSIRRGNIQLPVVTDNLDAGDKLNSVESSSFSGKQQLQPSLTSSTRSSPIYASGGPSFKEFRADVLKNARPSRAPVLGLQPNRPASLGGDTASELDILSDVGLAGDSDTDAPPPSGLSLSLSARRKLPKGEPRIKIASAKTDNAEPTIHEETTQDVLKLNFDEEENVCPDVIEERETLSPQLLSRRPSVRSETIVLDSNPQKKKIVSFNLDLDVTTVTPRQTALTEEEKFIQEISKKAAHLAAVGPARANSYPAAQQENAEATKTYPVVTKVDHGHESQAPLQESPDSDAEETQFNNSLDSSFYESDWQPRESSTSVKSPRKTDFEETDKAQPLELDKNFDCAAEQTNDLELASETKAEQILDNSTAYGDGVRADNLKEQRERQADTKLISQKYETKIKPVIYSRLDAGKRWAKNSNNDERNHNSKLKEGEIDGSLSRSSTTNPKVEDEEREQRKSPKLPTPGDTDTGLTSDWNSEGSSGIPKSRTSPSGTAPVQLHRTSPSGSKQSNTQAASAAQTKANMASSDAYGYESETFEEILKDRNDLVKAEKTYQRRIRQLEEELKGMVNQCQMLSDENKELRQKLDEVKRSRDPVGPVPNSDHVELASRVARLETEKENLSIKNEQLNAKLKDTEAKTKQFESVFVENTKLKTKNVELERKTATLSKEVQQLSNRVQDSETETEGKIQNAHKSNRELQVLVSDLKDENKALKSRITSKDGEIAGLASALDEKRAEVNEMLKAMKNETTTEVELRESHGRLEKAQEEIDNVKKEMELIKQMLKDSEENKSKLQKNLNQKDAEAKKLKADHESKEKMVSELRSYLDRSKLEMRRLEESQSAYREMEKDSSYLKSRIASLKAEIESSISENLRLKQEREDMVSELDRLRVDASHTGEAMLESKKYFRKWENERDARNRVEVELGKKDDDIHVLENRLKEAANQLNSVYAKLKSAEDERAQLANTNIQELSVNNKILLGENKKLRQMLVERNIELTHKNAEQNVFDSRIKMLERKQKDAEVRVKQLSGWVVKAEVTKISTEDNVPGKQHSQNGQQNHHQRRQNPSDVGSSSKSSPSEKASLPPRPQHANNDNPRQHARVAAEPRQVSRHFSDKSVLGVTEPKVAFVSPRARPKGQRLGPPNAMTPPPEWDEPRKRAIDRESGANHTPLSLPSILDSSTVTPPDPHGGYFMLYKERVKRMHDRRF</sequence>
<dbReference type="GO" id="GO:0005856">
    <property type="term" value="C:cytoskeleton"/>
    <property type="evidence" value="ECO:0007669"/>
    <property type="project" value="TreeGrafter"/>
</dbReference>
<feature type="compositionally biased region" description="Basic and acidic residues" evidence="3">
    <location>
        <begin position="819"/>
        <end position="834"/>
    </location>
</feature>
<gene>
    <name evidence="4" type="ORF">RRG08_064660</name>
</gene>
<evidence type="ECO:0000256" key="3">
    <source>
        <dbReference type="SAM" id="MobiDB-lite"/>
    </source>
</evidence>
<keyword evidence="5" id="KW-1185">Reference proteome</keyword>
<feature type="compositionally biased region" description="Polar residues" evidence="3">
    <location>
        <begin position="509"/>
        <end position="528"/>
    </location>
</feature>
<dbReference type="EMBL" id="JAWDGP010000269">
    <property type="protein sequence ID" value="KAK3802067.1"/>
    <property type="molecule type" value="Genomic_DNA"/>
</dbReference>
<organism evidence="4 5">
    <name type="scientific">Elysia crispata</name>
    <name type="common">lettuce slug</name>
    <dbReference type="NCBI Taxonomy" id="231223"/>
    <lineage>
        <taxon>Eukaryota</taxon>
        <taxon>Metazoa</taxon>
        <taxon>Spiralia</taxon>
        <taxon>Lophotrochozoa</taxon>
        <taxon>Mollusca</taxon>
        <taxon>Gastropoda</taxon>
        <taxon>Heterobranchia</taxon>
        <taxon>Euthyneura</taxon>
        <taxon>Panpulmonata</taxon>
        <taxon>Sacoglossa</taxon>
        <taxon>Placobranchoidea</taxon>
        <taxon>Plakobranchidae</taxon>
        <taxon>Elysia</taxon>
    </lineage>
</organism>
<feature type="region of interest" description="Disordered" evidence="3">
    <location>
        <begin position="1059"/>
        <end position="1201"/>
    </location>
</feature>
<feature type="region of interest" description="Disordered" evidence="3">
    <location>
        <begin position="300"/>
        <end position="319"/>
    </location>
</feature>
<feature type="compositionally biased region" description="Basic and acidic residues" evidence="3">
    <location>
        <begin position="442"/>
        <end position="456"/>
    </location>
</feature>
<feature type="region of interest" description="Disordered" evidence="3">
    <location>
        <begin position="96"/>
        <end position="116"/>
    </location>
</feature>
<name>A0AAE1ECN8_9GAST</name>
<feature type="compositionally biased region" description="Basic and acidic residues" evidence="3">
    <location>
        <begin position="397"/>
        <end position="410"/>
    </location>
</feature>
<reference evidence="4" key="1">
    <citation type="journal article" date="2023" name="G3 (Bethesda)">
        <title>A reference genome for the long-term kleptoplast-retaining sea slug Elysia crispata morphotype clarki.</title>
        <authorList>
            <person name="Eastman K.E."/>
            <person name="Pendleton A.L."/>
            <person name="Shaikh M.A."/>
            <person name="Suttiyut T."/>
            <person name="Ogas R."/>
            <person name="Tomko P."/>
            <person name="Gavelis G."/>
            <person name="Widhalm J.R."/>
            <person name="Wisecaver J.H."/>
        </authorList>
    </citation>
    <scope>NUCLEOTIDE SEQUENCE</scope>
    <source>
        <strain evidence="4">ECLA1</strain>
    </source>
</reference>
<feature type="region of interest" description="Disordered" evidence="3">
    <location>
        <begin position="49"/>
        <end position="81"/>
    </location>
</feature>
<feature type="compositionally biased region" description="Basic and acidic residues" evidence="3">
    <location>
        <begin position="346"/>
        <end position="362"/>
    </location>
</feature>
<feature type="region of interest" description="Disordered" evidence="3">
    <location>
        <begin position="432"/>
        <end position="551"/>
    </location>
</feature>
<dbReference type="Proteomes" id="UP001283361">
    <property type="component" value="Unassembled WGS sequence"/>
</dbReference>
<dbReference type="AlphaFoldDB" id="A0AAE1ECN8"/>
<feature type="coiled-coil region" evidence="2">
    <location>
        <begin position="943"/>
        <end position="1006"/>
    </location>
</feature>
<dbReference type="PANTHER" id="PTHR32083">
    <property type="entry name" value="CILIA AND FLAGELLA-ASSOCIATED PROTEIN 58-RELATED"/>
    <property type="match status" value="1"/>
</dbReference>
<feature type="region of interest" description="Disordered" evidence="3">
    <location>
        <begin position="388"/>
        <end position="410"/>
    </location>
</feature>
<feature type="region of interest" description="Disordered" evidence="3">
    <location>
        <begin position="128"/>
        <end position="160"/>
    </location>
</feature>
<feature type="region of interest" description="Disordered" evidence="3">
    <location>
        <begin position="326"/>
        <end position="362"/>
    </location>
</feature>
<accession>A0AAE1ECN8</accession>
<evidence type="ECO:0000313" key="4">
    <source>
        <dbReference type="EMBL" id="KAK3802067.1"/>
    </source>
</evidence>
<protein>
    <submittedName>
        <fullName evidence="4">Uncharacterized protein</fullName>
    </submittedName>
</protein>
<keyword evidence="1 2" id="KW-0175">Coiled coil</keyword>
<feature type="compositionally biased region" description="Basic and acidic residues" evidence="3">
    <location>
        <begin position="470"/>
        <end position="480"/>
    </location>
</feature>
<feature type="compositionally biased region" description="Polar residues" evidence="3">
    <location>
        <begin position="492"/>
        <end position="503"/>
    </location>
</feature>